<accession>A0ABS3FVQ1</accession>
<feature type="non-terminal residue" evidence="1">
    <location>
        <position position="104"/>
    </location>
</feature>
<evidence type="ECO:0000313" key="2">
    <source>
        <dbReference type="Proteomes" id="UP000664844"/>
    </source>
</evidence>
<dbReference type="Proteomes" id="UP000664844">
    <property type="component" value="Unassembled WGS sequence"/>
</dbReference>
<comment type="caution">
    <text evidence="1">The sequence shown here is derived from an EMBL/GenBank/DDBJ whole genome shotgun (WGS) entry which is preliminary data.</text>
</comment>
<gene>
    <name evidence="1" type="ORF">J0895_19350</name>
</gene>
<name>A0ABS3FVQ1_9CYAN</name>
<evidence type="ECO:0000313" key="1">
    <source>
        <dbReference type="EMBL" id="MBO0351190.1"/>
    </source>
</evidence>
<organism evidence="1 2">
    <name type="scientific">Phormidium pseudopriestleyi FRX01</name>
    <dbReference type="NCBI Taxonomy" id="1759528"/>
    <lineage>
        <taxon>Bacteria</taxon>
        <taxon>Bacillati</taxon>
        <taxon>Cyanobacteriota</taxon>
        <taxon>Cyanophyceae</taxon>
        <taxon>Oscillatoriophycideae</taxon>
        <taxon>Oscillatoriales</taxon>
        <taxon>Oscillatoriaceae</taxon>
        <taxon>Phormidium</taxon>
    </lineage>
</organism>
<proteinExistence type="predicted"/>
<protein>
    <submittedName>
        <fullName evidence="1">Uncharacterized protein</fullName>
    </submittedName>
</protein>
<dbReference type="EMBL" id="JAFLQW010000511">
    <property type="protein sequence ID" value="MBO0351190.1"/>
    <property type="molecule type" value="Genomic_DNA"/>
</dbReference>
<reference evidence="1 2" key="1">
    <citation type="submission" date="2021-03" db="EMBL/GenBank/DDBJ databases">
        <title>Metabolic Capacity of the Antarctic Cyanobacterium Phormidium pseudopriestleyi that Sustains Oxygenic Photosynthesis in the Presence of Hydrogen Sulfide.</title>
        <authorList>
            <person name="Lumian J.E."/>
            <person name="Jungblut A.D."/>
            <person name="Dillon M.L."/>
            <person name="Hawes I."/>
            <person name="Doran P.T."/>
            <person name="Mackey T.J."/>
            <person name="Dick G.J."/>
            <person name="Grettenberger C.L."/>
            <person name="Sumner D.Y."/>
        </authorList>
    </citation>
    <scope>NUCLEOTIDE SEQUENCE [LARGE SCALE GENOMIC DNA]</scope>
    <source>
        <strain evidence="1 2">FRX01</strain>
    </source>
</reference>
<keyword evidence="2" id="KW-1185">Reference proteome</keyword>
<sequence>MTDLDQPIDCSVYNERSLQTLVRAIALSEGNFSLILVRCNYVTLQRSMLQRLESLCPEISEEGRSVHSMVLPKTVSTLYSTLVDALDQKQPLAVMIFGLDCTNG</sequence>